<dbReference type="NCBIfam" id="NF009588">
    <property type="entry name" value="PRK13029.1"/>
    <property type="match status" value="1"/>
</dbReference>
<dbReference type="RefSeq" id="WP_407050530.1">
    <property type="nucleotide sequence ID" value="NZ_CP158568.1"/>
</dbReference>
<dbReference type="GO" id="GO:0016625">
    <property type="term" value="F:oxidoreductase activity, acting on the aldehyde or oxo group of donors, iron-sulfur protein as acceptor"/>
    <property type="evidence" value="ECO:0007669"/>
    <property type="project" value="UniProtKB-ARBA"/>
</dbReference>
<accession>A0AAU7XBL7</accession>
<dbReference type="NCBIfam" id="NF009589">
    <property type="entry name" value="PRK13030.1"/>
    <property type="match status" value="1"/>
</dbReference>
<keyword evidence="1" id="KW-0560">Oxidoreductase</keyword>
<dbReference type="InterPro" id="IPR002880">
    <property type="entry name" value="Pyrv_Fd/Flavodoxin_OxRdtase_N"/>
</dbReference>
<dbReference type="InterPro" id="IPR011766">
    <property type="entry name" value="TPP_enzyme_TPP-bd"/>
</dbReference>
<evidence type="ECO:0000313" key="4">
    <source>
        <dbReference type="EMBL" id="XBY45437.1"/>
    </source>
</evidence>
<dbReference type="InterPro" id="IPR019752">
    <property type="entry name" value="Pyrv/ketoisovalerate_OxRed_cat"/>
</dbReference>
<sequence length="928" mass="99397">MTHVARNIDLADKYTLEQGRAYLTGIQALVRVGFDRIRLDRRAGLKTGGFISGYRGSPLGGYDQQLQSARTLLRAHDIVFQPGVNEELAAAAVWGTQKVDLAGQGSTHQGVFGIWYGKAPGVDRSGDVFRHANASGTARLGGCLAIAGDDHLAKSSTVACQSELTFADLEMPVLNPADLQDVLDYGLHGLELSRWSGLWTAMIALADTMDSSGIINVDLDRHVFNRPLDVADPRGDSDLNKKIFLANRLEFEVSVRERRLPAAQGYARANGLDGVRFGSRRPRIGLVATGKAYRDLRQALDIIGIDEARAREIGLAIYKVAMSWPIEPNGIAAFARGLEKLVVVEHKRGFMEPQIKDILFHWPEHMRPEVWGKTTPKGAPFLASVRELSSADIVPALLAVIPEAQQGEDMRAAARRLVEQSVFAAGHATDARRSPYFCSGCPHSSSTKTPEGSRAMPGIGCHAMAEIAERATDGVVAMGGEGVPWIGQQPFSKDGHMFANLGDGTFYHSGSLAIRQAVAAKAHITYKILYNDAVAMTGGQVHDGPLSPQKIAALVRAEGVERIVVVTDEPERYDGANGLPAFVTVHHRDELMPVQKDLAAYPGVSVMIYDQTCAAEKRRRRKKGHYPDPATRLFVNDRVCEDCGDCSVQSNCVSVEPIETDFGRKRHINQSSCNKDFSCVSGFCPSFVWVDGAGPRKAAGRLDAHDLLAGLADPAIAPLERTLNLLITGIGGNGVTTVAAVLAMAAHVDGIETLTLDMTGLAQKGGPVTSHVRFAAPGREIEGPRVPLASLDVLIAADMLVAAGGETLAMTHRDRTRTVANGRVAPSAEFVLRQTQSFEAAKLARTLGEASLGFDAFDAAGIAEQLFGDAIYANMMLIGYALQKGLLPVSPLGIETAIRLNGASVAQNIAAVAAGARSPPIRRGSSGW</sequence>
<feature type="domain" description="Thiamine pyrophosphate enzyme TPP-binding" evidence="3">
    <location>
        <begin position="458"/>
        <end position="561"/>
    </location>
</feature>
<reference evidence="4" key="1">
    <citation type="submission" date="2024-06" db="EMBL/GenBank/DDBJ databases">
        <title>Methylostella associata gen. nov., sp. nov., a novel Ancalomicrobiaceae-affiliated facultatively methylotrophic bacteria that feed on methanotrophs of the genus Methylococcus.</title>
        <authorList>
            <person name="Saltykova V."/>
            <person name="Danilova O.V."/>
            <person name="Oshkin I.Y."/>
            <person name="Belova S.E."/>
            <person name="Pimenov N.V."/>
            <person name="Dedysh S.N."/>
        </authorList>
    </citation>
    <scope>NUCLEOTIDE SEQUENCE</scope>
    <source>
        <strain evidence="4">S20</strain>
    </source>
</reference>
<dbReference type="Gene3D" id="3.40.920.10">
    <property type="entry name" value="Pyruvate-ferredoxin oxidoreductase, PFOR, domain III"/>
    <property type="match status" value="1"/>
</dbReference>
<dbReference type="PANTHER" id="PTHR48084">
    <property type="entry name" value="2-OXOGLUTARATE OXIDOREDUCTASE SUBUNIT KORB-RELATED"/>
    <property type="match status" value="1"/>
</dbReference>
<dbReference type="PANTHER" id="PTHR48084:SF3">
    <property type="entry name" value="SUBUNIT OF PYRUVATE:FLAVODOXIN OXIDOREDUCTASE"/>
    <property type="match status" value="1"/>
</dbReference>
<dbReference type="InterPro" id="IPR051457">
    <property type="entry name" value="2-oxoacid:Fd_oxidoreductase"/>
</dbReference>
<name>A0AAU7XBL7_9HYPH</name>
<protein>
    <submittedName>
        <fullName evidence="4">Indolepyruvate ferredoxin oxidoreductase family protein</fullName>
    </submittedName>
</protein>
<dbReference type="GO" id="GO:0030976">
    <property type="term" value="F:thiamine pyrophosphate binding"/>
    <property type="evidence" value="ECO:0007669"/>
    <property type="project" value="InterPro"/>
</dbReference>
<dbReference type="Gene3D" id="3.40.50.970">
    <property type="match status" value="1"/>
</dbReference>
<organism evidence="4">
    <name type="scientific">Methyloraptor flagellatus</name>
    <dbReference type="NCBI Taxonomy" id="3162530"/>
    <lineage>
        <taxon>Bacteria</taxon>
        <taxon>Pseudomonadati</taxon>
        <taxon>Pseudomonadota</taxon>
        <taxon>Alphaproteobacteria</taxon>
        <taxon>Hyphomicrobiales</taxon>
        <taxon>Ancalomicrobiaceae</taxon>
        <taxon>Methyloraptor</taxon>
    </lineage>
</organism>
<dbReference type="EMBL" id="CP158568">
    <property type="protein sequence ID" value="XBY45437.1"/>
    <property type="molecule type" value="Genomic_DNA"/>
</dbReference>
<evidence type="ECO:0000259" key="3">
    <source>
        <dbReference type="Pfam" id="PF02775"/>
    </source>
</evidence>
<dbReference type="GO" id="GO:0045333">
    <property type="term" value="P:cellular respiration"/>
    <property type="evidence" value="ECO:0007669"/>
    <property type="project" value="UniProtKB-ARBA"/>
</dbReference>
<dbReference type="CDD" id="cd07034">
    <property type="entry name" value="TPP_PYR_PFOR_IOR-alpha_like"/>
    <property type="match status" value="1"/>
</dbReference>
<dbReference type="SUPFAM" id="SSF53323">
    <property type="entry name" value="Pyruvate-ferredoxin oxidoreductase, PFOR, domain III"/>
    <property type="match status" value="1"/>
</dbReference>
<dbReference type="KEGG" id="mflg:ABS361_03895"/>
<evidence type="ECO:0000256" key="1">
    <source>
        <dbReference type="ARBA" id="ARBA00023002"/>
    </source>
</evidence>
<gene>
    <name evidence="4" type="ORF">ABS361_03895</name>
</gene>
<dbReference type="SUPFAM" id="SSF52518">
    <property type="entry name" value="Thiamin diphosphate-binding fold (THDP-binding)"/>
    <property type="match status" value="2"/>
</dbReference>
<evidence type="ECO:0000259" key="2">
    <source>
        <dbReference type="Pfam" id="PF01558"/>
    </source>
</evidence>
<feature type="domain" description="Pyruvate/ketoisovalerate oxidoreductase catalytic" evidence="2">
    <location>
        <begin position="731"/>
        <end position="916"/>
    </location>
</feature>
<dbReference type="AlphaFoldDB" id="A0AAU7XBL7"/>
<dbReference type="GO" id="GO:0044281">
    <property type="term" value="P:small molecule metabolic process"/>
    <property type="evidence" value="ECO:0007669"/>
    <property type="project" value="UniProtKB-ARBA"/>
</dbReference>
<dbReference type="Pfam" id="PF01558">
    <property type="entry name" value="POR"/>
    <property type="match status" value="1"/>
</dbReference>
<dbReference type="InterPro" id="IPR002869">
    <property type="entry name" value="Pyrv_flavodox_OxRed_cen"/>
</dbReference>
<dbReference type="InterPro" id="IPR029061">
    <property type="entry name" value="THDP-binding"/>
</dbReference>
<proteinExistence type="predicted"/>
<dbReference type="Pfam" id="PF02775">
    <property type="entry name" value="TPP_enzyme_C"/>
    <property type="match status" value="1"/>
</dbReference>